<dbReference type="CDD" id="cd06445">
    <property type="entry name" value="ATase"/>
    <property type="match status" value="1"/>
</dbReference>
<evidence type="ECO:0000313" key="4">
    <source>
        <dbReference type="Proteomes" id="UP000565262"/>
    </source>
</evidence>
<dbReference type="RefSeq" id="WP_182808194.1">
    <property type="nucleotide sequence ID" value="NZ_JACJFM010000007.1"/>
</dbReference>
<dbReference type="GO" id="GO:0006281">
    <property type="term" value="P:DNA repair"/>
    <property type="evidence" value="ECO:0007669"/>
    <property type="project" value="InterPro"/>
</dbReference>
<proteinExistence type="predicted"/>
<dbReference type="InterPro" id="IPR014048">
    <property type="entry name" value="MethylDNA_cys_MeTrfase_DNA-bd"/>
</dbReference>
<sequence>MEISVQEQLWLLLSQIPEGRFTTYGRLAAMLPGVHARQVARILSQLPEGTQLPWHRVVNSQFKVSDFHGSGEQSERLRTEGLLVSASGRLPKDKVWPDSVL</sequence>
<feature type="domain" description="Methylated-DNA-[protein]-cysteine S-methyltransferase DNA binding" evidence="2">
    <location>
        <begin position="5"/>
        <end position="81"/>
    </location>
</feature>
<organism evidence="3 4">
    <name type="scientific">Oceanospirillum sediminis</name>
    <dbReference type="NCBI Taxonomy" id="2760088"/>
    <lineage>
        <taxon>Bacteria</taxon>
        <taxon>Pseudomonadati</taxon>
        <taxon>Pseudomonadota</taxon>
        <taxon>Gammaproteobacteria</taxon>
        <taxon>Oceanospirillales</taxon>
        <taxon>Oceanospirillaceae</taxon>
        <taxon>Oceanospirillum</taxon>
    </lineage>
</organism>
<dbReference type="Proteomes" id="UP000565262">
    <property type="component" value="Unassembled WGS sequence"/>
</dbReference>
<evidence type="ECO:0000313" key="3">
    <source>
        <dbReference type="EMBL" id="MBB1486408.1"/>
    </source>
</evidence>
<dbReference type="InterPro" id="IPR036388">
    <property type="entry name" value="WH-like_DNA-bd_sf"/>
</dbReference>
<reference evidence="3 4" key="1">
    <citation type="submission" date="2020-08" db="EMBL/GenBank/DDBJ databases">
        <title>Oceanospirillum sp. nov. isolated from marine sediment.</title>
        <authorList>
            <person name="Ji X."/>
        </authorList>
    </citation>
    <scope>NUCLEOTIDE SEQUENCE [LARGE SCALE GENOMIC DNA]</scope>
    <source>
        <strain evidence="3 4">D5</strain>
    </source>
</reference>
<dbReference type="PANTHER" id="PTHR42942:SF1">
    <property type="entry name" value="ALKYLTRANSFERASE-LIKE PROTEIN 1"/>
    <property type="match status" value="1"/>
</dbReference>
<dbReference type="PANTHER" id="PTHR42942">
    <property type="entry name" value="6-O-METHYLGUANINE DNA METHYLTRANSFERASE"/>
    <property type="match status" value="1"/>
</dbReference>
<protein>
    <submittedName>
        <fullName evidence="3">MGMT family protein</fullName>
    </submittedName>
</protein>
<dbReference type="EMBL" id="JACJFM010000007">
    <property type="protein sequence ID" value="MBB1486408.1"/>
    <property type="molecule type" value="Genomic_DNA"/>
</dbReference>
<evidence type="ECO:0000259" key="2">
    <source>
        <dbReference type="Pfam" id="PF01035"/>
    </source>
</evidence>
<accession>A0A839IN87</accession>
<gene>
    <name evidence="3" type="ORF">H4O21_07280</name>
</gene>
<name>A0A839IN87_9GAMM</name>
<dbReference type="InterPro" id="IPR036217">
    <property type="entry name" value="MethylDNA_cys_MeTrfase_DNAb"/>
</dbReference>
<keyword evidence="4" id="KW-1185">Reference proteome</keyword>
<dbReference type="AlphaFoldDB" id="A0A839IN87"/>
<dbReference type="GO" id="GO:0003824">
    <property type="term" value="F:catalytic activity"/>
    <property type="evidence" value="ECO:0007669"/>
    <property type="project" value="InterPro"/>
</dbReference>
<evidence type="ECO:0000256" key="1">
    <source>
        <dbReference type="ARBA" id="ARBA00022763"/>
    </source>
</evidence>
<comment type="caution">
    <text evidence="3">The sequence shown here is derived from an EMBL/GenBank/DDBJ whole genome shotgun (WGS) entry which is preliminary data.</text>
</comment>
<keyword evidence="1" id="KW-0227">DNA damage</keyword>
<dbReference type="Gene3D" id="1.10.10.10">
    <property type="entry name" value="Winged helix-like DNA-binding domain superfamily/Winged helix DNA-binding domain"/>
    <property type="match status" value="1"/>
</dbReference>
<dbReference type="SUPFAM" id="SSF46767">
    <property type="entry name" value="Methylated DNA-protein cysteine methyltransferase, C-terminal domain"/>
    <property type="match status" value="1"/>
</dbReference>
<dbReference type="Pfam" id="PF01035">
    <property type="entry name" value="DNA_binding_1"/>
    <property type="match status" value="1"/>
</dbReference>
<dbReference type="InterPro" id="IPR052520">
    <property type="entry name" value="ATL_DNA_repair"/>
</dbReference>